<evidence type="ECO:0000313" key="1">
    <source>
        <dbReference type="EMBL" id="NYI93798.1"/>
    </source>
</evidence>
<protein>
    <submittedName>
        <fullName evidence="1">Putative kinase</fullName>
    </submittedName>
</protein>
<dbReference type="EMBL" id="JACCFO010000001">
    <property type="protein sequence ID" value="NYI93798.1"/>
    <property type="molecule type" value="Genomic_DNA"/>
</dbReference>
<dbReference type="Gene3D" id="3.40.50.300">
    <property type="entry name" value="P-loop containing nucleotide triphosphate hydrolases"/>
    <property type="match status" value="1"/>
</dbReference>
<reference evidence="1 2" key="1">
    <citation type="submission" date="2020-07" db="EMBL/GenBank/DDBJ databases">
        <title>Sequencing the genomes of 1000 actinobacteria strains.</title>
        <authorList>
            <person name="Klenk H.-P."/>
        </authorList>
    </citation>
    <scope>NUCLEOTIDE SEQUENCE [LARGE SCALE GENOMIC DNA]</scope>
    <source>
        <strain evidence="1 2">DSM 45927</strain>
    </source>
</reference>
<dbReference type="Pfam" id="PF13671">
    <property type="entry name" value="AAA_33"/>
    <property type="match status" value="1"/>
</dbReference>
<comment type="caution">
    <text evidence="1">The sequence shown here is derived from an EMBL/GenBank/DDBJ whole genome shotgun (WGS) entry which is preliminary data.</text>
</comment>
<dbReference type="Proteomes" id="UP000575985">
    <property type="component" value="Unassembled WGS sequence"/>
</dbReference>
<keyword evidence="2" id="KW-1185">Reference proteome</keyword>
<keyword evidence="1" id="KW-0418">Kinase</keyword>
<gene>
    <name evidence="1" type="ORF">HNR12_000075</name>
</gene>
<sequence length="184" mass="19710">MAGAPGAGKSTVARLLLAALRPVPALLDKDTLFSGFVAEVLAAHGRSYGEREGAWYDAHVKVHEYGGMTAAAREIRSAGCPAMLVAPFTGQIRDPARWRAWAADLGGEPVRLVWVRSDAATLRERLDLRGRSRDSGKVERFAEFLDRVRPDEPPPVAHAEIDNRLSAPPLAGQVAALLSGPRAG</sequence>
<name>A0A853BEE0_9ACTN</name>
<proteinExistence type="predicted"/>
<dbReference type="InterPro" id="IPR027417">
    <property type="entry name" value="P-loop_NTPase"/>
</dbReference>
<organism evidence="1 2">
    <name type="scientific">Streptomonospora nanhaiensis</name>
    <dbReference type="NCBI Taxonomy" id="1323731"/>
    <lineage>
        <taxon>Bacteria</taxon>
        <taxon>Bacillati</taxon>
        <taxon>Actinomycetota</taxon>
        <taxon>Actinomycetes</taxon>
        <taxon>Streptosporangiales</taxon>
        <taxon>Nocardiopsidaceae</taxon>
        <taxon>Streptomonospora</taxon>
    </lineage>
</organism>
<dbReference type="AlphaFoldDB" id="A0A853BEE0"/>
<keyword evidence="1" id="KW-0808">Transferase</keyword>
<evidence type="ECO:0000313" key="2">
    <source>
        <dbReference type="Proteomes" id="UP000575985"/>
    </source>
</evidence>
<dbReference type="GO" id="GO:0016301">
    <property type="term" value="F:kinase activity"/>
    <property type="evidence" value="ECO:0007669"/>
    <property type="project" value="UniProtKB-KW"/>
</dbReference>
<dbReference type="RefSeq" id="WP_308118670.1">
    <property type="nucleotide sequence ID" value="NZ_JACCFO010000001.1"/>
</dbReference>
<dbReference type="SUPFAM" id="SSF52540">
    <property type="entry name" value="P-loop containing nucleoside triphosphate hydrolases"/>
    <property type="match status" value="1"/>
</dbReference>
<accession>A0A853BEE0</accession>